<keyword evidence="3" id="KW-1185">Reference proteome</keyword>
<gene>
    <name evidence="2" type="ORF">EEDITHA_LOCUS11866</name>
</gene>
<evidence type="ECO:0000313" key="3">
    <source>
        <dbReference type="Proteomes" id="UP001153954"/>
    </source>
</evidence>
<protein>
    <submittedName>
        <fullName evidence="2">Uncharacterized protein</fullName>
    </submittedName>
</protein>
<dbReference type="EMBL" id="CAKOGL010000016">
    <property type="protein sequence ID" value="CAH2096534.1"/>
    <property type="molecule type" value="Genomic_DNA"/>
</dbReference>
<evidence type="ECO:0000256" key="1">
    <source>
        <dbReference type="SAM" id="MobiDB-lite"/>
    </source>
</evidence>
<proteinExistence type="predicted"/>
<dbReference type="Proteomes" id="UP001153954">
    <property type="component" value="Unassembled WGS sequence"/>
</dbReference>
<comment type="caution">
    <text evidence="2">The sequence shown here is derived from an EMBL/GenBank/DDBJ whole genome shotgun (WGS) entry which is preliminary data.</text>
</comment>
<reference evidence="2" key="1">
    <citation type="submission" date="2022-03" db="EMBL/GenBank/DDBJ databases">
        <authorList>
            <person name="Tunstrom K."/>
        </authorList>
    </citation>
    <scope>NUCLEOTIDE SEQUENCE</scope>
</reference>
<organism evidence="2 3">
    <name type="scientific">Euphydryas editha</name>
    <name type="common">Edith's checkerspot</name>
    <dbReference type="NCBI Taxonomy" id="104508"/>
    <lineage>
        <taxon>Eukaryota</taxon>
        <taxon>Metazoa</taxon>
        <taxon>Ecdysozoa</taxon>
        <taxon>Arthropoda</taxon>
        <taxon>Hexapoda</taxon>
        <taxon>Insecta</taxon>
        <taxon>Pterygota</taxon>
        <taxon>Neoptera</taxon>
        <taxon>Endopterygota</taxon>
        <taxon>Lepidoptera</taxon>
        <taxon>Glossata</taxon>
        <taxon>Ditrysia</taxon>
        <taxon>Papilionoidea</taxon>
        <taxon>Nymphalidae</taxon>
        <taxon>Nymphalinae</taxon>
        <taxon>Euphydryas</taxon>
    </lineage>
</organism>
<dbReference type="AlphaFoldDB" id="A0AAU9UFL4"/>
<feature type="region of interest" description="Disordered" evidence="1">
    <location>
        <begin position="1"/>
        <end position="24"/>
    </location>
</feature>
<sequence>MTSNNERRLPGPGGPTIPRYSSGLSIGGAEGTQNLWVRFHCHPRRNQAPVTHNIHTLTSDEKIIDLVEEMNRQACTRGGLISNFSFIKKKPLLRRGKFTLLV</sequence>
<accession>A0AAU9UFL4</accession>
<name>A0AAU9UFL4_EUPED</name>
<evidence type="ECO:0000313" key="2">
    <source>
        <dbReference type="EMBL" id="CAH2096534.1"/>
    </source>
</evidence>